<dbReference type="HOGENOM" id="CLU_010194_1_1_1"/>
<dbReference type="InterPro" id="IPR002347">
    <property type="entry name" value="SDR_fam"/>
</dbReference>
<dbReference type="VEuPathDB" id="FungiDB:PYU1_G008580"/>
<evidence type="ECO:0000313" key="5">
    <source>
        <dbReference type="EnsemblProtists" id="PYU1_T008596"/>
    </source>
</evidence>
<dbReference type="EMBL" id="GL376613">
    <property type="status" value="NOT_ANNOTATED_CDS"/>
    <property type="molecule type" value="Genomic_DNA"/>
</dbReference>
<evidence type="ECO:0000256" key="2">
    <source>
        <dbReference type="ARBA" id="ARBA00022857"/>
    </source>
</evidence>
<proteinExistence type="inferred from homology"/>
<reference evidence="6" key="1">
    <citation type="journal article" date="2010" name="Genome Biol.">
        <title>Genome sequence of the necrotrophic plant pathogen Pythium ultimum reveals original pathogenicity mechanisms and effector repertoire.</title>
        <authorList>
            <person name="Levesque C.A."/>
            <person name="Brouwer H."/>
            <person name="Cano L."/>
            <person name="Hamilton J.P."/>
            <person name="Holt C."/>
            <person name="Huitema E."/>
            <person name="Raffaele S."/>
            <person name="Robideau G.P."/>
            <person name="Thines M."/>
            <person name="Win J."/>
            <person name="Zerillo M.M."/>
            <person name="Beakes G.W."/>
            <person name="Boore J.L."/>
            <person name="Busam D."/>
            <person name="Dumas B."/>
            <person name="Ferriera S."/>
            <person name="Fuerstenberg S.I."/>
            <person name="Gachon C.M."/>
            <person name="Gaulin E."/>
            <person name="Govers F."/>
            <person name="Grenville-Briggs L."/>
            <person name="Horner N."/>
            <person name="Hostetler J."/>
            <person name="Jiang R.H."/>
            <person name="Johnson J."/>
            <person name="Krajaejun T."/>
            <person name="Lin H."/>
            <person name="Meijer H.J."/>
            <person name="Moore B."/>
            <person name="Morris P."/>
            <person name="Phuntmart V."/>
            <person name="Puiu D."/>
            <person name="Shetty J."/>
            <person name="Stajich J.E."/>
            <person name="Tripathy S."/>
            <person name="Wawra S."/>
            <person name="van West P."/>
            <person name="Whitty B.R."/>
            <person name="Coutinho P.M."/>
            <person name="Henrissat B."/>
            <person name="Martin F."/>
            <person name="Thomas P.D."/>
            <person name="Tyler B.M."/>
            <person name="De Vries R.P."/>
            <person name="Kamoun S."/>
            <person name="Yandell M."/>
            <person name="Tisserat N."/>
            <person name="Buell C.R."/>
        </authorList>
    </citation>
    <scope>NUCLEOTIDE SEQUENCE</scope>
    <source>
        <strain evidence="6">DAOM:BR144</strain>
    </source>
</reference>
<dbReference type="Pfam" id="PF00106">
    <property type="entry name" value="adh_short"/>
    <property type="match status" value="1"/>
</dbReference>
<dbReference type="AlphaFoldDB" id="K3WUE9"/>
<dbReference type="SUPFAM" id="SSF51735">
    <property type="entry name" value="NAD(P)-binding Rossmann-fold domains"/>
    <property type="match status" value="1"/>
</dbReference>
<name>K3WUE9_GLOUD</name>
<dbReference type="Proteomes" id="UP000019132">
    <property type="component" value="Unassembled WGS sequence"/>
</dbReference>
<evidence type="ECO:0000256" key="3">
    <source>
        <dbReference type="ARBA" id="ARBA00023002"/>
    </source>
</evidence>
<keyword evidence="2" id="KW-0521">NADP</keyword>
<dbReference type="GO" id="GO:0016491">
    <property type="term" value="F:oxidoreductase activity"/>
    <property type="evidence" value="ECO:0007669"/>
    <property type="project" value="UniProtKB-KW"/>
</dbReference>
<dbReference type="PANTHER" id="PTHR43618:SF8">
    <property type="entry name" value="7ALPHA-HYDROXYSTEROID DEHYDROGENASE"/>
    <property type="match status" value="1"/>
</dbReference>
<dbReference type="eggNOG" id="KOG0725">
    <property type="taxonomic scope" value="Eukaryota"/>
</dbReference>
<keyword evidence="6" id="KW-1185">Reference proteome</keyword>
<keyword evidence="3" id="KW-0560">Oxidoreductase</keyword>
<dbReference type="PANTHER" id="PTHR43618">
    <property type="entry name" value="7-ALPHA-HYDROXYSTEROID DEHYDROGENASE"/>
    <property type="match status" value="1"/>
</dbReference>
<dbReference type="STRING" id="431595.K3WUE9"/>
<dbReference type="Gene3D" id="3.40.50.720">
    <property type="entry name" value="NAD(P)-binding Rossmann-like Domain"/>
    <property type="match status" value="1"/>
</dbReference>
<reference evidence="5" key="3">
    <citation type="submission" date="2015-02" db="UniProtKB">
        <authorList>
            <consortium name="EnsemblProtists"/>
        </authorList>
    </citation>
    <scope>IDENTIFICATION</scope>
    <source>
        <strain evidence="5">DAOM BR144</strain>
    </source>
</reference>
<dbReference type="InterPro" id="IPR036291">
    <property type="entry name" value="NAD(P)-bd_dom_sf"/>
</dbReference>
<evidence type="ECO:0000256" key="1">
    <source>
        <dbReference type="ARBA" id="ARBA00006484"/>
    </source>
</evidence>
<evidence type="ECO:0000313" key="6">
    <source>
        <dbReference type="Proteomes" id="UP000019132"/>
    </source>
</evidence>
<dbReference type="OMA" id="HIPREKY"/>
<organism evidence="5 6">
    <name type="scientific">Globisporangium ultimum (strain ATCC 200006 / CBS 805.95 / DAOM BR144)</name>
    <name type="common">Pythium ultimum</name>
    <dbReference type="NCBI Taxonomy" id="431595"/>
    <lineage>
        <taxon>Eukaryota</taxon>
        <taxon>Sar</taxon>
        <taxon>Stramenopiles</taxon>
        <taxon>Oomycota</taxon>
        <taxon>Peronosporomycetes</taxon>
        <taxon>Pythiales</taxon>
        <taxon>Pythiaceae</taxon>
        <taxon>Globisporangium</taxon>
    </lineage>
</organism>
<evidence type="ECO:0000256" key="4">
    <source>
        <dbReference type="RuleBase" id="RU000363"/>
    </source>
</evidence>
<dbReference type="EnsemblProtists" id="PYU1_T008596">
    <property type="protein sequence ID" value="PYU1_T008596"/>
    <property type="gene ID" value="PYU1_G008580"/>
</dbReference>
<dbReference type="PRINTS" id="PR00081">
    <property type="entry name" value="GDHRDH"/>
</dbReference>
<sequence>MASLSLQDLFSVQGKVVVITGGGRGIGKMIADGFVQNGAKVYIASRDLKACEATAAELNATGPGKCIAVQADLTSEVGNKALAAEIAKHETRVDVLINNSGVVWGGDLNNHGEKAWDRVLSVNVKSPFFLTVALLPLLDVAAKSEGGARVINIGSTAGLRPQDVPATAYDTSKAAVHHLTRVLAAKLARRPNGGHILVNAIAPGLVPSKMTKGITVTTGFSLEDLATYIPVERYGYDYDMAGLAIFLASRASGWITGEVVASDGGLVFATETVMGSKL</sequence>
<dbReference type="PRINTS" id="PR00080">
    <property type="entry name" value="SDRFAMILY"/>
</dbReference>
<dbReference type="InParanoid" id="K3WUE9"/>
<comment type="similarity">
    <text evidence="1 4">Belongs to the short-chain dehydrogenases/reductases (SDR) family.</text>
</comment>
<dbReference type="InterPro" id="IPR052178">
    <property type="entry name" value="Sec_Metab_Biosynth_SDR"/>
</dbReference>
<dbReference type="FunFam" id="3.40.50.720:FF:000084">
    <property type="entry name" value="Short-chain dehydrogenase reductase"/>
    <property type="match status" value="1"/>
</dbReference>
<reference evidence="6" key="2">
    <citation type="submission" date="2010-04" db="EMBL/GenBank/DDBJ databases">
        <authorList>
            <person name="Buell R."/>
            <person name="Hamilton J."/>
            <person name="Hostetler J."/>
        </authorList>
    </citation>
    <scope>NUCLEOTIDE SEQUENCE [LARGE SCALE GENOMIC DNA]</scope>
    <source>
        <strain evidence="6">DAOM:BR144</strain>
    </source>
</reference>
<protein>
    <submittedName>
        <fullName evidence="5">Uncharacterized protein</fullName>
    </submittedName>
</protein>
<accession>K3WUE9</accession>